<sequence length="208" mass="23682">MSDSLIDTIVAYLGAREPGETSFWNELAFMECVLGDISPLRADLEYLLNHVDSPVHREGGLDEETFRDLALALRQRARVANSQPTLRREEAETWQFVAPRLIERKHQSAPGTTITEWIAPSPENIQDAKAYLDRYHPDAVRYWQAVCQHNSKLTAQSYHEKGISGEYFLALLYNALDHVRERSASQAWGVLEVMDVAREIGDQDRLGE</sequence>
<dbReference type="RefSeq" id="WP_346245102.1">
    <property type="nucleotide sequence ID" value="NZ_JBDIZK010000001.1"/>
</dbReference>
<accession>A0ABV0B6U2</accession>
<organism evidence="1 2">
    <name type="scientific">Sphingomonas rustica</name>
    <dbReference type="NCBI Taxonomy" id="3103142"/>
    <lineage>
        <taxon>Bacteria</taxon>
        <taxon>Pseudomonadati</taxon>
        <taxon>Pseudomonadota</taxon>
        <taxon>Alphaproteobacteria</taxon>
        <taxon>Sphingomonadales</taxon>
        <taxon>Sphingomonadaceae</taxon>
        <taxon>Sphingomonas</taxon>
    </lineage>
</organism>
<comment type="caution">
    <text evidence="1">The sequence shown here is derived from an EMBL/GenBank/DDBJ whole genome shotgun (WGS) entry which is preliminary data.</text>
</comment>
<keyword evidence="2" id="KW-1185">Reference proteome</keyword>
<dbReference type="EMBL" id="JBDIZK010000001">
    <property type="protein sequence ID" value="MEN3746112.1"/>
    <property type="molecule type" value="Genomic_DNA"/>
</dbReference>
<evidence type="ECO:0000313" key="1">
    <source>
        <dbReference type="EMBL" id="MEN3746112.1"/>
    </source>
</evidence>
<evidence type="ECO:0000313" key="2">
    <source>
        <dbReference type="Proteomes" id="UP001427805"/>
    </source>
</evidence>
<proteinExistence type="predicted"/>
<dbReference type="Proteomes" id="UP001427805">
    <property type="component" value="Unassembled WGS sequence"/>
</dbReference>
<reference evidence="1 2" key="1">
    <citation type="submission" date="2024-05" db="EMBL/GenBank/DDBJ databases">
        <title>Sphingomonas sp. HF-S3 16S ribosomal RNA gene Genome sequencing and assembly.</title>
        <authorList>
            <person name="Lee H."/>
        </authorList>
    </citation>
    <scope>NUCLEOTIDE SEQUENCE [LARGE SCALE GENOMIC DNA]</scope>
    <source>
        <strain evidence="1 2">HF-S3</strain>
    </source>
</reference>
<gene>
    <name evidence="1" type="ORF">TPR58_02950</name>
</gene>
<name>A0ABV0B6U2_9SPHN</name>
<protein>
    <submittedName>
        <fullName evidence="1">Uncharacterized protein</fullName>
    </submittedName>
</protein>